<evidence type="ECO:0000256" key="1">
    <source>
        <dbReference type="SAM" id="MobiDB-lite"/>
    </source>
</evidence>
<evidence type="ECO:0000313" key="2">
    <source>
        <dbReference type="EMBL" id="OAP06776.1"/>
    </source>
</evidence>
<accession>A0A178VLN1</accession>
<dbReference type="EMBL" id="LUHQ01000003">
    <property type="protein sequence ID" value="OAP06776.1"/>
    <property type="molecule type" value="Genomic_DNA"/>
</dbReference>
<feature type="region of interest" description="Disordered" evidence="1">
    <location>
        <begin position="1"/>
        <end position="42"/>
    </location>
</feature>
<feature type="compositionally biased region" description="Polar residues" evidence="1">
    <location>
        <begin position="12"/>
        <end position="27"/>
    </location>
</feature>
<sequence length="199" mass="21933">MSWSQIAPRDPSLTTWSQITSSRDPNSTTTEDEDGDGEIDHPISPSTLADVEYLFVDSVSVSNNTNWNVSLVADSPFTFCQLSLFTVNGQLLQGGRVMAESTTPYSYKQLVNHTPILTVGFTTRKLDNIKDGHVVWDTGVKIIARVQAGTSLKKKGLRVTCSDLPVRFLLDPEGNMKGSLVGNRKRCEYLFNSSLDNSL</sequence>
<dbReference type="ExpressionAtlas" id="A0A178VLN1">
    <property type="expression patterns" value="baseline and differential"/>
</dbReference>
<gene>
    <name evidence="2" type="ordered locus">AXX17_At3g37810</name>
</gene>
<dbReference type="Proteomes" id="UP000078284">
    <property type="component" value="Chromosome 3"/>
</dbReference>
<evidence type="ECO:0000313" key="3">
    <source>
        <dbReference type="Proteomes" id="UP000078284"/>
    </source>
</evidence>
<protein>
    <submittedName>
        <fullName evidence="2">Uncharacterized protein</fullName>
    </submittedName>
</protein>
<reference evidence="3" key="1">
    <citation type="journal article" date="2016" name="Proc. Natl. Acad. Sci. U.S.A.">
        <title>Chromosome-level assembly of Arabidopsis thaliana Ler reveals the extent of translocation and inversion polymorphisms.</title>
        <authorList>
            <person name="Zapata L."/>
            <person name="Ding J."/>
            <person name="Willing E.M."/>
            <person name="Hartwig B."/>
            <person name="Bezdan D."/>
            <person name="Jiao W.B."/>
            <person name="Patel V."/>
            <person name="Velikkakam James G."/>
            <person name="Koornneef M."/>
            <person name="Ossowski S."/>
            <person name="Schneeberger K."/>
        </authorList>
    </citation>
    <scope>NUCLEOTIDE SEQUENCE [LARGE SCALE GENOMIC DNA]</scope>
    <source>
        <strain evidence="3">cv. Landsberg erecta</strain>
    </source>
</reference>
<name>A0A178VLN1_ARATH</name>
<organism evidence="2 3">
    <name type="scientific">Arabidopsis thaliana</name>
    <name type="common">Mouse-ear cress</name>
    <dbReference type="NCBI Taxonomy" id="3702"/>
    <lineage>
        <taxon>Eukaryota</taxon>
        <taxon>Viridiplantae</taxon>
        <taxon>Streptophyta</taxon>
        <taxon>Embryophyta</taxon>
        <taxon>Tracheophyta</taxon>
        <taxon>Spermatophyta</taxon>
        <taxon>Magnoliopsida</taxon>
        <taxon>eudicotyledons</taxon>
        <taxon>Gunneridae</taxon>
        <taxon>Pentapetalae</taxon>
        <taxon>rosids</taxon>
        <taxon>malvids</taxon>
        <taxon>Brassicales</taxon>
        <taxon>Brassicaceae</taxon>
        <taxon>Camelineae</taxon>
        <taxon>Arabidopsis</taxon>
    </lineage>
</organism>
<dbReference type="AlphaFoldDB" id="A0A178VLN1"/>
<comment type="caution">
    <text evidence="2">The sequence shown here is derived from an EMBL/GenBank/DDBJ whole genome shotgun (WGS) entry which is preliminary data.</text>
</comment>
<proteinExistence type="predicted"/>